<reference evidence="2 3" key="1">
    <citation type="submission" date="2023-03" db="EMBL/GenBank/DDBJ databases">
        <title>Complete genome sequence of Tepidibacter sp. SWIR-1, isolated from a deep-sea hydrothermal vent.</title>
        <authorList>
            <person name="Li X."/>
        </authorList>
    </citation>
    <scope>NUCLEOTIDE SEQUENCE [LARGE SCALE GENOMIC DNA]</scope>
    <source>
        <strain evidence="2 3">SWIR-1</strain>
    </source>
</reference>
<protein>
    <recommendedName>
        <fullName evidence="4">Lipoprotein</fullName>
    </recommendedName>
</protein>
<accession>A0ABY8ECR3</accession>
<feature type="signal peptide" evidence="1">
    <location>
        <begin position="1"/>
        <end position="26"/>
    </location>
</feature>
<dbReference type="Proteomes" id="UP001222800">
    <property type="component" value="Chromosome"/>
</dbReference>
<evidence type="ECO:0000313" key="3">
    <source>
        <dbReference type="Proteomes" id="UP001222800"/>
    </source>
</evidence>
<proteinExistence type="predicted"/>
<organism evidence="2 3">
    <name type="scientific">Tepidibacter hydrothermalis</name>
    <dbReference type="NCBI Taxonomy" id="3036126"/>
    <lineage>
        <taxon>Bacteria</taxon>
        <taxon>Bacillati</taxon>
        <taxon>Bacillota</taxon>
        <taxon>Clostridia</taxon>
        <taxon>Peptostreptococcales</taxon>
        <taxon>Peptostreptococcaceae</taxon>
        <taxon>Tepidibacter</taxon>
    </lineage>
</organism>
<keyword evidence="1" id="KW-0732">Signal</keyword>
<keyword evidence="3" id="KW-1185">Reference proteome</keyword>
<gene>
    <name evidence="2" type="ORF">P4S50_01195</name>
</gene>
<evidence type="ECO:0000256" key="1">
    <source>
        <dbReference type="SAM" id="SignalP"/>
    </source>
</evidence>
<dbReference type="EMBL" id="CP120733">
    <property type="protein sequence ID" value="WFD10718.1"/>
    <property type="molecule type" value="Genomic_DNA"/>
</dbReference>
<dbReference type="PROSITE" id="PS51257">
    <property type="entry name" value="PROKAR_LIPOPROTEIN"/>
    <property type="match status" value="1"/>
</dbReference>
<name>A0ABY8ECR3_9FIRM</name>
<sequence>MKNFKLLSILLIIFMVASLSIGCSNKDDVNSSQEEKSLDSNSYTTQTVTNSFTTTIYEEDISLKITYPQINELANKELETKVNTTIKDEFLGIQSLLAAEANVVDDSFEITSKTADILSIKYNIVTSPDNIKKYSYFETININMKNGNLIEMKKLFNSEESVEKIKSIVDDIIEKEDLNIENPIGNENIFENIYFTDKNMIIFDRNDQSVEIKVPLNKIMDYINI</sequence>
<evidence type="ECO:0008006" key="4">
    <source>
        <dbReference type="Google" id="ProtNLM"/>
    </source>
</evidence>
<feature type="chain" id="PRO_5045937231" description="Lipoprotein" evidence="1">
    <location>
        <begin position="27"/>
        <end position="225"/>
    </location>
</feature>
<evidence type="ECO:0000313" key="2">
    <source>
        <dbReference type="EMBL" id="WFD10718.1"/>
    </source>
</evidence>
<dbReference type="RefSeq" id="WP_277732685.1">
    <property type="nucleotide sequence ID" value="NZ_CP120733.1"/>
</dbReference>
<dbReference type="Gene3D" id="3.30.565.40">
    <property type="entry name" value="Fervidobacterium nodosum Rt17-B1 like"/>
    <property type="match status" value="1"/>
</dbReference>